<dbReference type="GO" id="GO:0010333">
    <property type="term" value="F:terpene synthase activity"/>
    <property type="evidence" value="ECO:0007669"/>
    <property type="project" value="InterPro"/>
</dbReference>
<dbReference type="SFLD" id="SFLDG01020">
    <property type="entry name" value="Terpene_Cyclase_Like_2"/>
    <property type="match status" value="1"/>
</dbReference>
<dbReference type="EC" id="4.2.3.-" evidence="1"/>
<dbReference type="eggNOG" id="ENOG5032Y25">
    <property type="taxonomic scope" value="Bacteria"/>
</dbReference>
<comment type="similarity">
    <text evidence="1">Belongs to the terpene synthase family.</text>
</comment>
<accession>A0A085ZBC3</accession>
<organism evidence="2 3">
    <name type="scientific">Chryseobacterium luteum</name>
    <dbReference type="NCBI Taxonomy" id="421531"/>
    <lineage>
        <taxon>Bacteria</taxon>
        <taxon>Pseudomonadati</taxon>
        <taxon>Bacteroidota</taxon>
        <taxon>Flavobacteriia</taxon>
        <taxon>Flavobacteriales</taxon>
        <taxon>Weeksellaceae</taxon>
        <taxon>Chryseobacterium group</taxon>
        <taxon>Chryseobacterium</taxon>
    </lineage>
</organism>
<dbReference type="AlphaFoldDB" id="A0A085ZBC3"/>
<name>A0A085ZBC3_9FLAO</name>
<comment type="caution">
    <text evidence="2">The sequence shown here is derived from an EMBL/GenBank/DDBJ whole genome shotgun (WGS) entry which is preliminary data.</text>
</comment>
<keyword evidence="1" id="KW-0479">Metal-binding</keyword>
<comment type="cofactor">
    <cofactor evidence="1">
        <name>Mg(2+)</name>
        <dbReference type="ChEBI" id="CHEBI:18420"/>
    </cofactor>
</comment>
<dbReference type="SUPFAM" id="SSF48576">
    <property type="entry name" value="Terpenoid synthases"/>
    <property type="match status" value="1"/>
</dbReference>
<evidence type="ECO:0000256" key="1">
    <source>
        <dbReference type="RuleBase" id="RU366034"/>
    </source>
</evidence>
<dbReference type="OrthoDB" id="1223397at2"/>
<sequence>MEILQKPVYIFPGDIHPNADLIKEQTTAWICSNYLFLEDHMQKKYKYSDFGYFTARCLPHQPYESLLPCTRFMLWATVFDDYYEYCTAEKLSLLRERITAIFNGDAVHEKEHFFLHEAAVIRDELSALMPDIWMKRFIKSFDAYMESMLFEIPYKIPDYFPTLDEFFALREITIGIQAFIDLIEFQTKEILPDSIYYSSFFRDLYTLTARISAWCNDFYSIRKDLDREPLNLVLVLKHHYKLSLEKANEEALRLHNDDVQQLINLQQNIPDFGEYTETVRQFAFYLGVMIQGQSQWYSKDTRRYLEGGHPDLHTFKNIP</sequence>
<dbReference type="Proteomes" id="UP000028703">
    <property type="component" value="Unassembled WGS sequence"/>
</dbReference>
<proteinExistence type="inferred from homology"/>
<dbReference type="SFLD" id="SFLDS00005">
    <property type="entry name" value="Isoprenoid_Synthase_Type_I"/>
    <property type="match status" value="1"/>
</dbReference>
<dbReference type="RefSeq" id="WP_034706640.1">
    <property type="nucleotide sequence ID" value="NZ_JPRO01000015.1"/>
</dbReference>
<protein>
    <recommendedName>
        <fullName evidence="1">Terpene synthase</fullName>
        <ecNumber evidence="1">4.2.3.-</ecNumber>
    </recommendedName>
</protein>
<keyword evidence="3" id="KW-1185">Reference proteome</keyword>
<evidence type="ECO:0000313" key="2">
    <source>
        <dbReference type="EMBL" id="KFF01737.1"/>
    </source>
</evidence>
<keyword evidence="1" id="KW-0460">Magnesium</keyword>
<keyword evidence="1" id="KW-0456">Lyase</keyword>
<dbReference type="InterPro" id="IPR034686">
    <property type="entry name" value="Terpene_cyclase-like_2"/>
</dbReference>
<dbReference type="Pfam" id="PF19086">
    <property type="entry name" value="Terpene_syn_C_2"/>
    <property type="match status" value="1"/>
</dbReference>
<dbReference type="PANTHER" id="PTHR35201">
    <property type="entry name" value="TERPENE SYNTHASE"/>
    <property type="match status" value="1"/>
</dbReference>
<reference evidence="2 3" key="1">
    <citation type="submission" date="2014-07" db="EMBL/GenBank/DDBJ databases">
        <title>Genome of Chryseobacterium luteum DSM 18605.</title>
        <authorList>
            <person name="Stropko S.J."/>
            <person name="Pipes S.E."/>
            <person name="Newman J.D."/>
        </authorList>
    </citation>
    <scope>NUCLEOTIDE SEQUENCE [LARGE SCALE GENOMIC DNA]</scope>
    <source>
        <strain evidence="2 3">DSM 18605</strain>
    </source>
</reference>
<dbReference type="EMBL" id="JPRO01000015">
    <property type="protein sequence ID" value="KFF01737.1"/>
    <property type="molecule type" value="Genomic_DNA"/>
</dbReference>
<dbReference type="Gene3D" id="1.10.600.10">
    <property type="entry name" value="Farnesyl Diphosphate Synthase"/>
    <property type="match status" value="1"/>
</dbReference>
<gene>
    <name evidence="2" type="ORF">IX38_16865</name>
</gene>
<dbReference type="GO" id="GO:0046872">
    <property type="term" value="F:metal ion binding"/>
    <property type="evidence" value="ECO:0007669"/>
    <property type="project" value="UniProtKB-KW"/>
</dbReference>
<dbReference type="InterPro" id="IPR008949">
    <property type="entry name" value="Isoprenoid_synthase_dom_sf"/>
</dbReference>
<dbReference type="STRING" id="421531.IX38_16865"/>
<evidence type="ECO:0000313" key="3">
    <source>
        <dbReference type="Proteomes" id="UP000028703"/>
    </source>
</evidence>
<dbReference type="PANTHER" id="PTHR35201:SF4">
    <property type="entry name" value="BETA-PINACENE SYNTHASE-RELATED"/>
    <property type="match status" value="1"/>
</dbReference>